<name>A0AAV0FUQ6_9ASTE</name>
<evidence type="ECO:0000313" key="1">
    <source>
        <dbReference type="EMBL" id="CAH9139419.1"/>
    </source>
</evidence>
<gene>
    <name evidence="1" type="ORF">CEPIT_LOCUS37571</name>
</gene>
<evidence type="ECO:0000313" key="2">
    <source>
        <dbReference type="Proteomes" id="UP001152523"/>
    </source>
</evidence>
<organism evidence="1 2">
    <name type="scientific">Cuscuta epithymum</name>
    <dbReference type="NCBI Taxonomy" id="186058"/>
    <lineage>
        <taxon>Eukaryota</taxon>
        <taxon>Viridiplantae</taxon>
        <taxon>Streptophyta</taxon>
        <taxon>Embryophyta</taxon>
        <taxon>Tracheophyta</taxon>
        <taxon>Spermatophyta</taxon>
        <taxon>Magnoliopsida</taxon>
        <taxon>eudicotyledons</taxon>
        <taxon>Gunneridae</taxon>
        <taxon>Pentapetalae</taxon>
        <taxon>asterids</taxon>
        <taxon>lamiids</taxon>
        <taxon>Solanales</taxon>
        <taxon>Convolvulaceae</taxon>
        <taxon>Cuscuteae</taxon>
        <taxon>Cuscuta</taxon>
        <taxon>Cuscuta subgen. Cuscuta</taxon>
    </lineage>
</organism>
<accession>A0AAV0FUQ6</accession>
<proteinExistence type="predicted"/>
<comment type="caution">
    <text evidence="1">The sequence shown here is derived from an EMBL/GenBank/DDBJ whole genome shotgun (WGS) entry which is preliminary data.</text>
</comment>
<sequence length="106" mass="12389">MHESPRMAKFLHCPSWKERTLEVSGWYLVSNSIVNPWLQCNLRKYQIRKKWLLLPHLGHRNSAKNATNGIHFSTVFGIAPTKWLSYKINKLSFFKNPILEGIDPVN</sequence>
<dbReference type="EMBL" id="CAMAPF010001015">
    <property type="protein sequence ID" value="CAH9139419.1"/>
    <property type="molecule type" value="Genomic_DNA"/>
</dbReference>
<dbReference type="AlphaFoldDB" id="A0AAV0FUQ6"/>
<protein>
    <submittedName>
        <fullName evidence="1">Uncharacterized protein</fullName>
    </submittedName>
</protein>
<keyword evidence="2" id="KW-1185">Reference proteome</keyword>
<dbReference type="Proteomes" id="UP001152523">
    <property type="component" value="Unassembled WGS sequence"/>
</dbReference>
<reference evidence="1" key="1">
    <citation type="submission" date="2022-07" db="EMBL/GenBank/DDBJ databases">
        <authorList>
            <person name="Macas J."/>
            <person name="Novak P."/>
            <person name="Neumann P."/>
        </authorList>
    </citation>
    <scope>NUCLEOTIDE SEQUENCE</scope>
</reference>